<dbReference type="InterPro" id="IPR052628">
    <property type="entry name" value="CFAP70"/>
</dbReference>
<dbReference type="InterPro" id="IPR011990">
    <property type="entry name" value="TPR-like_helical_dom_sf"/>
</dbReference>
<evidence type="ECO:0000256" key="1">
    <source>
        <dbReference type="ARBA" id="ARBA00022737"/>
    </source>
</evidence>
<dbReference type="SMART" id="SM00239">
    <property type="entry name" value="C2"/>
    <property type="match status" value="1"/>
</dbReference>
<evidence type="ECO:0000256" key="4">
    <source>
        <dbReference type="SAM" id="MobiDB-lite"/>
    </source>
</evidence>
<feature type="compositionally biased region" description="Basic and acidic residues" evidence="4">
    <location>
        <begin position="233"/>
        <end position="255"/>
    </location>
</feature>
<dbReference type="Gene3D" id="2.60.40.150">
    <property type="entry name" value="C2 domain"/>
    <property type="match status" value="1"/>
</dbReference>
<feature type="compositionally biased region" description="Polar residues" evidence="4">
    <location>
        <begin position="1281"/>
        <end position="1309"/>
    </location>
</feature>
<keyword evidence="1" id="KW-0677">Repeat</keyword>
<name>A0A1Y2D491_9FUNG</name>
<gene>
    <name evidence="6" type="ORF">LY90DRAFT_670203</name>
</gene>
<dbReference type="PROSITE" id="PS50004">
    <property type="entry name" value="C2"/>
    <property type="match status" value="1"/>
</dbReference>
<keyword evidence="7" id="KW-1185">Reference proteome</keyword>
<dbReference type="InterPro" id="IPR035892">
    <property type="entry name" value="C2_domain_sf"/>
</dbReference>
<organism evidence="6 7">
    <name type="scientific">Neocallimastix californiae</name>
    <dbReference type="NCBI Taxonomy" id="1754190"/>
    <lineage>
        <taxon>Eukaryota</taxon>
        <taxon>Fungi</taxon>
        <taxon>Fungi incertae sedis</taxon>
        <taxon>Chytridiomycota</taxon>
        <taxon>Chytridiomycota incertae sedis</taxon>
        <taxon>Neocallimastigomycetes</taxon>
        <taxon>Neocallimastigales</taxon>
        <taxon>Neocallimastigaceae</taxon>
        <taxon>Neocallimastix</taxon>
    </lineage>
</organism>
<dbReference type="GO" id="GO:0003341">
    <property type="term" value="P:cilium movement"/>
    <property type="evidence" value="ECO:0007669"/>
    <property type="project" value="TreeGrafter"/>
</dbReference>
<dbReference type="GO" id="GO:0060271">
    <property type="term" value="P:cilium assembly"/>
    <property type="evidence" value="ECO:0007669"/>
    <property type="project" value="TreeGrafter"/>
</dbReference>
<feature type="region of interest" description="Disordered" evidence="4">
    <location>
        <begin position="404"/>
        <end position="491"/>
    </location>
</feature>
<feature type="region of interest" description="Disordered" evidence="4">
    <location>
        <begin position="1"/>
        <end position="51"/>
    </location>
</feature>
<evidence type="ECO:0000256" key="3">
    <source>
        <dbReference type="PROSITE-ProRule" id="PRU00339"/>
    </source>
</evidence>
<accession>A0A1Y2D491</accession>
<feature type="compositionally biased region" description="Polar residues" evidence="4">
    <location>
        <begin position="404"/>
        <end position="422"/>
    </location>
</feature>
<protein>
    <recommendedName>
        <fullName evidence="5">C2 domain-containing protein</fullName>
    </recommendedName>
</protein>
<dbReference type="PANTHER" id="PTHR44314:SF1">
    <property type="entry name" value="CILIA- AND FLAGELLA-ASSOCIATED PROTEIN 70"/>
    <property type="match status" value="1"/>
</dbReference>
<evidence type="ECO:0000256" key="2">
    <source>
        <dbReference type="ARBA" id="ARBA00022803"/>
    </source>
</evidence>
<dbReference type="Gene3D" id="1.25.40.10">
    <property type="entry name" value="Tetratricopeptide repeat domain"/>
    <property type="match status" value="3"/>
</dbReference>
<dbReference type="PROSITE" id="PS50005">
    <property type="entry name" value="TPR"/>
    <property type="match status" value="1"/>
</dbReference>
<proteinExistence type="predicted"/>
<dbReference type="InterPro" id="IPR000008">
    <property type="entry name" value="C2_dom"/>
</dbReference>
<dbReference type="InterPro" id="IPR019734">
    <property type="entry name" value="TPR_rpt"/>
</dbReference>
<feature type="region of interest" description="Disordered" evidence="4">
    <location>
        <begin position="1276"/>
        <end position="1315"/>
    </location>
</feature>
<keyword evidence="2 3" id="KW-0802">TPR repeat</keyword>
<dbReference type="CDD" id="cd00030">
    <property type="entry name" value="C2"/>
    <property type="match status" value="1"/>
</dbReference>
<dbReference type="GO" id="GO:0070062">
    <property type="term" value="C:extracellular exosome"/>
    <property type="evidence" value="ECO:0007669"/>
    <property type="project" value="TreeGrafter"/>
</dbReference>
<evidence type="ECO:0000313" key="7">
    <source>
        <dbReference type="Proteomes" id="UP000193920"/>
    </source>
</evidence>
<feature type="region of interest" description="Disordered" evidence="4">
    <location>
        <begin position="214"/>
        <end position="265"/>
    </location>
</feature>
<sequence length="1429" mass="163690">MAKANKEGDLSKKKNQSKAQNSSSKNQAKEKEKEKVEEALKSKSAHQSQELLNNNEETSKTLLSGMGMNIKVVQARNIKGSKGDKVSSFVRVQFSDFDYKDSPVVTNDCQPEYNFSTDLEFETNELIIDTFLNKTLSLTLFEQLPKEKNAILGTAEVSLADLVYKSLDYKNNAFNENSNNDEKLIIMGCNCDGNENVNINDLISHANNTNPIKDATDALNGAADSNSKNQTKKSNEGNDKLTITNEKESSNKDEQLPTDPNPSDKAFYLTMTKTVPINYLNPRLLPTNNKAEDELIKGPEFTVVVTISDFLIDPEIIDRGNFINIHLNEIYPVPEEWSLKEGTEKDLNSNIYNYKLNICLPEDESNDRIVSIPGGQLVYGSVTADNNEPNPQILMFPKETSNSMLRPRSISNNSIPNVNTLGDATNNNNSTTNANNSFNNQNTDQNQNGYTSNNNNNNNNNINGNNNTINNANNNTTTTTTTNNNNQSMSNKKIQWNKDYIIWLNPTALDKLREQLTNKKHLEFEFVRELQPKYAHLVDNNANKYRGKIDLDASFLMYPRVKGINGHFQLLNYNYNTNANNDSLINVTQVENPADSSTNDANEPTPIQQINKNISSSKLQNNNNRKESLYKTLKTQLYMKLTLKNPLLNKKKLQPINKKVSDYITPKVFPKGSLYSKKSKQATEDFQDNVQDVVRKLVKEYITMNNTNNDIVESGDNNINKWQWEKKKFLYHLNKSGSYFMLKEQLKAAVVDVVKECFQKTSPFISKAELQTFINEVYVFLIDNMHVAFNKIIKIEGNKDILEVDPDKSKTKEFTSLKEFADSCEIDRKFNQAALYHQERIARWEDSYQAWFDYGCFCMRCGMTIRGEECFKEILSKNDKHIPSLIAYGAICCIEEKYEESQLYIECACKLQPKNVIAHTVAGLIFDYINEEEESEKYLKKAYEVFNSTQAYKKLNKSFFVLTAEFLIKCQVGQLAERALTEEILNNSNYVYPYILLSQLEIQRGNYSYALERIKEALEIQQDNSSAWSALGNLQFIQENYEDAQISYETVVSLPREPADIDLAFSRLGFIYLNNIKKLLKSFDYQSPENHSRQMANIKHLKRQAKAMYIHASEIKPSSQTWLGVGKACYLLKEYSEAEDALSEANVLNNRDGDVWAFIALLCLTLNRIFEANQAISQALRFGLKDYEILKQIGMEFMKKREPFPSIECFRIYLTNYPDDEEAKFYFSKCLEYEENPNWYNEDYEKEKQREAEEAARAAKAAKEAKEALEIQEMKTREIQQESMSKLSIQESNSSKNSIHSDDQSNISESRQESLKSLESYNAVMKNNSSMISNNMSRRTSDLNRRGSEMSRKFSDFNRRGSEMSRKFSDFNRRGSEMNRRGSEMNRRGSGMNENYNKLSISNNSLVDNDNINKNYSANNNVEDNTINN</sequence>
<feature type="compositionally biased region" description="Low complexity" evidence="4">
    <location>
        <begin position="17"/>
        <end position="26"/>
    </location>
</feature>
<feature type="compositionally biased region" description="Low complexity" evidence="4">
    <location>
        <begin position="1327"/>
        <end position="1337"/>
    </location>
</feature>
<dbReference type="SMART" id="SM00028">
    <property type="entry name" value="TPR"/>
    <property type="match status" value="7"/>
</dbReference>
<feature type="repeat" description="TPR" evidence="3">
    <location>
        <begin position="991"/>
        <end position="1024"/>
    </location>
</feature>
<feature type="compositionally biased region" description="Basic and acidic residues" evidence="4">
    <location>
        <begin position="27"/>
        <end position="41"/>
    </location>
</feature>
<dbReference type="SUPFAM" id="SSF48452">
    <property type="entry name" value="TPR-like"/>
    <property type="match status" value="2"/>
</dbReference>
<dbReference type="STRING" id="1754190.A0A1Y2D491"/>
<feature type="compositionally biased region" description="Basic and acidic residues" evidence="4">
    <location>
        <begin position="1"/>
        <end position="12"/>
    </location>
</feature>
<dbReference type="EMBL" id="MCOG01000088">
    <property type="protein sequence ID" value="ORY54118.1"/>
    <property type="molecule type" value="Genomic_DNA"/>
</dbReference>
<dbReference type="SUPFAM" id="SSF49562">
    <property type="entry name" value="C2 domain (Calcium/lipid-binding domain, CaLB)"/>
    <property type="match status" value="1"/>
</dbReference>
<dbReference type="GO" id="GO:0031514">
    <property type="term" value="C:motile cilium"/>
    <property type="evidence" value="ECO:0007669"/>
    <property type="project" value="TreeGrafter"/>
</dbReference>
<evidence type="ECO:0000259" key="5">
    <source>
        <dbReference type="PROSITE" id="PS50004"/>
    </source>
</evidence>
<dbReference type="PANTHER" id="PTHR44314">
    <property type="entry name" value="CILIA- AND FLAGELLA-ASSOCIATED PROTEIN 70"/>
    <property type="match status" value="1"/>
</dbReference>
<dbReference type="OrthoDB" id="10262375at2759"/>
<feature type="domain" description="C2" evidence="5">
    <location>
        <begin position="47"/>
        <end position="172"/>
    </location>
</feature>
<feature type="compositionally biased region" description="Basic and acidic residues" evidence="4">
    <location>
        <begin position="1339"/>
        <end position="1350"/>
    </location>
</feature>
<feature type="region of interest" description="Disordered" evidence="4">
    <location>
        <begin position="1327"/>
        <end position="1350"/>
    </location>
</feature>
<evidence type="ECO:0000313" key="6">
    <source>
        <dbReference type="EMBL" id="ORY54118.1"/>
    </source>
</evidence>
<feature type="compositionally biased region" description="Low complexity" evidence="4">
    <location>
        <begin position="423"/>
        <end position="486"/>
    </location>
</feature>
<reference evidence="6 7" key="1">
    <citation type="submission" date="2016-08" db="EMBL/GenBank/DDBJ databases">
        <title>A Parts List for Fungal Cellulosomes Revealed by Comparative Genomics.</title>
        <authorList>
            <consortium name="DOE Joint Genome Institute"/>
            <person name="Haitjema C.H."/>
            <person name="Gilmore S.P."/>
            <person name="Henske J.K."/>
            <person name="Solomon K.V."/>
            <person name="De Groot R."/>
            <person name="Kuo A."/>
            <person name="Mondo S.J."/>
            <person name="Salamov A.A."/>
            <person name="Labutti K."/>
            <person name="Zhao Z."/>
            <person name="Chiniquy J."/>
            <person name="Barry K."/>
            <person name="Brewer H.M."/>
            <person name="Purvine S.O."/>
            <person name="Wright A.T."/>
            <person name="Boxma B."/>
            <person name="Van Alen T."/>
            <person name="Hackstein J.H."/>
            <person name="Baker S.E."/>
            <person name="Grigoriev I.V."/>
            <person name="O'Malley M.A."/>
        </authorList>
    </citation>
    <scope>NUCLEOTIDE SEQUENCE [LARGE SCALE GENOMIC DNA]</scope>
    <source>
        <strain evidence="6 7">G1</strain>
    </source>
</reference>
<dbReference type="Proteomes" id="UP000193920">
    <property type="component" value="Unassembled WGS sequence"/>
</dbReference>
<feature type="compositionally biased region" description="Basic and acidic residues" evidence="4">
    <location>
        <begin position="1373"/>
        <end position="1387"/>
    </location>
</feature>
<feature type="region of interest" description="Disordered" evidence="4">
    <location>
        <begin position="1373"/>
        <end position="1395"/>
    </location>
</feature>
<comment type="caution">
    <text evidence="6">The sequence shown here is derived from an EMBL/GenBank/DDBJ whole genome shotgun (WGS) entry which is preliminary data.</text>
</comment>